<dbReference type="AlphaFoldDB" id="A0A132BCB6"/>
<dbReference type="InterPro" id="IPR046536">
    <property type="entry name" value="DUF6601"/>
</dbReference>
<dbReference type="EMBL" id="KQ947430">
    <property type="protein sequence ID" value="KUJ10011.1"/>
    <property type="molecule type" value="Genomic_DNA"/>
</dbReference>
<gene>
    <name evidence="2" type="ORF">LY89DRAFT_760816</name>
</gene>
<dbReference type="PANTHER" id="PTHR34414">
    <property type="entry name" value="HET DOMAIN-CONTAINING PROTEIN-RELATED"/>
    <property type="match status" value="1"/>
</dbReference>
<proteinExistence type="predicted"/>
<evidence type="ECO:0000313" key="2">
    <source>
        <dbReference type="EMBL" id="KUJ10011.1"/>
    </source>
</evidence>
<dbReference type="RefSeq" id="XP_018064366.1">
    <property type="nucleotide sequence ID" value="XM_018221519.1"/>
</dbReference>
<dbReference type="GeneID" id="28831245"/>
<evidence type="ECO:0000256" key="1">
    <source>
        <dbReference type="SAM" id="Phobius"/>
    </source>
</evidence>
<feature type="transmembrane region" description="Helical" evidence="1">
    <location>
        <begin position="233"/>
        <end position="255"/>
    </location>
</feature>
<accession>A0A132BCB6</accession>
<keyword evidence="1" id="KW-1133">Transmembrane helix</keyword>
<sequence length="327" mass="38840">MTVLSAVPFKEAHELNKDLNPPNNVKFLPGYRQISLRNTQDLYPFLSKDPRTPDLEKIGQRLWWMTKQSSAHVAPLHHQAVKLRRIVVTENPELHLVWYYDLIYIKQLPKYLLSYKFWSTYLTTTSPMSISAAERELLERSALGFLRTYWHLIKYESDFNIAQEMRLIPPTAAWESFSAFIAPFQLIRDDDVTERCRYGQIRLSRLNLYGKLFLRRRYFHNIYGQYDTYFSRLYGPLLFIFGLVSLFLNSLQVELAVEPLVTTQWPRFWTFSRRLAVLFVGFVFAVLLVLVCLFIAKFATEWFFAIRDRRRRLRKDLIRKSDRTAGV</sequence>
<organism evidence="2 3">
    <name type="scientific">Mollisia scopiformis</name>
    <name type="common">Conifer needle endophyte fungus</name>
    <name type="synonym">Phialocephala scopiformis</name>
    <dbReference type="NCBI Taxonomy" id="149040"/>
    <lineage>
        <taxon>Eukaryota</taxon>
        <taxon>Fungi</taxon>
        <taxon>Dikarya</taxon>
        <taxon>Ascomycota</taxon>
        <taxon>Pezizomycotina</taxon>
        <taxon>Leotiomycetes</taxon>
        <taxon>Helotiales</taxon>
        <taxon>Mollisiaceae</taxon>
        <taxon>Mollisia</taxon>
    </lineage>
</organism>
<dbReference type="STRING" id="149040.A0A132BCB6"/>
<dbReference type="OrthoDB" id="5086500at2759"/>
<keyword evidence="1" id="KW-0472">Membrane</keyword>
<keyword evidence="3" id="KW-1185">Reference proteome</keyword>
<evidence type="ECO:0000313" key="3">
    <source>
        <dbReference type="Proteomes" id="UP000070700"/>
    </source>
</evidence>
<keyword evidence="1" id="KW-0812">Transmembrane</keyword>
<feature type="transmembrane region" description="Helical" evidence="1">
    <location>
        <begin position="275"/>
        <end position="305"/>
    </location>
</feature>
<evidence type="ECO:0008006" key="4">
    <source>
        <dbReference type="Google" id="ProtNLM"/>
    </source>
</evidence>
<name>A0A132BCB6_MOLSC</name>
<protein>
    <recommendedName>
        <fullName evidence="4">Subtilisin-like serine protease protein</fullName>
    </recommendedName>
</protein>
<dbReference type="KEGG" id="psco:LY89DRAFT_760816"/>
<dbReference type="PANTHER" id="PTHR34414:SF1">
    <property type="entry name" value="SUBTILISIN-LIKE SERINE PROTEASE"/>
    <property type="match status" value="1"/>
</dbReference>
<dbReference type="InParanoid" id="A0A132BCB6"/>
<dbReference type="Proteomes" id="UP000070700">
    <property type="component" value="Unassembled WGS sequence"/>
</dbReference>
<reference evidence="2 3" key="1">
    <citation type="submission" date="2015-10" db="EMBL/GenBank/DDBJ databases">
        <title>Full genome of DAOMC 229536 Phialocephala scopiformis, a fungal endophyte of spruce producing the potent anti-insectan compound rugulosin.</title>
        <authorList>
            <consortium name="DOE Joint Genome Institute"/>
            <person name="Walker A.K."/>
            <person name="Frasz S.L."/>
            <person name="Seifert K.A."/>
            <person name="Miller J.D."/>
            <person name="Mondo S.J."/>
            <person name="Labutti K."/>
            <person name="Lipzen A."/>
            <person name="Dockter R."/>
            <person name="Kennedy M."/>
            <person name="Grigoriev I.V."/>
            <person name="Spatafora J.W."/>
        </authorList>
    </citation>
    <scope>NUCLEOTIDE SEQUENCE [LARGE SCALE GENOMIC DNA]</scope>
    <source>
        <strain evidence="2 3">CBS 120377</strain>
    </source>
</reference>
<dbReference type="Pfam" id="PF20246">
    <property type="entry name" value="DUF6601"/>
    <property type="match status" value="1"/>
</dbReference>